<comment type="caution">
    <text evidence="1">The sequence shown here is derived from an EMBL/GenBank/DDBJ whole genome shotgun (WGS) entry which is preliminary data.</text>
</comment>
<protein>
    <submittedName>
        <fullName evidence="1">Uncharacterized protein</fullName>
    </submittedName>
</protein>
<gene>
    <name evidence="1" type="ORF">MRB53_033052</name>
</gene>
<keyword evidence="2" id="KW-1185">Reference proteome</keyword>
<evidence type="ECO:0000313" key="1">
    <source>
        <dbReference type="EMBL" id="KAJ8624522.1"/>
    </source>
</evidence>
<name>A0ACC2KTK6_PERAE</name>
<accession>A0ACC2KTK6</accession>
<dbReference type="Proteomes" id="UP001234297">
    <property type="component" value="Chromosome 11"/>
</dbReference>
<dbReference type="EMBL" id="CM056819">
    <property type="protein sequence ID" value="KAJ8624522.1"/>
    <property type="molecule type" value="Genomic_DNA"/>
</dbReference>
<sequence length="249" mass="25372">MGRIEELVPNLGWANAKGVGIRGLGVGSDTGWAIGGGLISSVSPIADTAAGSWTTSSGTFAAGSWTATSAAGSWTASFAAVSWTAVVGLEEEWMEELRWQWGRKSWPRISGVLVHGEMAAPDDGSEDCRGADARAGAGLCPISEKISGAKVGDEMGFGIRGPIWSRRIVAEESGEFRSRVDVAVGKGTDVGFGWEALEMGAGSGVGTEIGTRTCRVSGGGRMSGGAGGFGGAGGLGETSMNSVLMEYKT</sequence>
<reference evidence="1 2" key="1">
    <citation type="journal article" date="2022" name="Hortic Res">
        <title>A haplotype resolved chromosomal level avocado genome allows analysis of novel avocado genes.</title>
        <authorList>
            <person name="Nath O."/>
            <person name="Fletcher S.J."/>
            <person name="Hayward A."/>
            <person name="Shaw L.M."/>
            <person name="Masouleh A.K."/>
            <person name="Furtado A."/>
            <person name="Henry R.J."/>
            <person name="Mitter N."/>
        </authorList>
    </citation>
    <scope>NUCLEOTIDE SEQUENCE [LARGE SCALE GENOMIC DNA]</scope>
    <source>
        <strain evidence="2">cv. Hass</strain>
    </source>
</reference>
<organism evidence="1 2">
    <name type="scientific">Persea americana</name>
    <name type="common">Avocado</name>
    <dbReference type="NCBI Taxonomy" id="3435"/>
    <lineage>
        <taxon>Eukaryota</taxon>
        <taxon>Viridiplantae</taxon>
        <taxon>Streptophyta</taxon>
        <taxon>Embryophyta</taxon>
        <taxon>Tracheophyta</taxon>
        <taxon>Spermatophyta</taxon>
        <taxon>Magnoliopsida</taxon>
        <taxon>Magnoliidae</taxon>
        <taxon>Laurales</taxon>
        <taxon>Lauraceae</taxon>
        <taxon>Persea</taxon>
    </lineage>
</organism>
<evidence type="ECO:0000313" key="2">
    <source>
        <dbReference type="Proteomes" id="UP001234297"/>
    </source>
</evidence>
<proteinExistence type="predicted"/>